<evidence type="ECO:0000256" key="8">
    <source>
        <dbReference type="ARBA" id="ARBA00022723"/>
    </source>
</evidence>
<feature type="binding site" evidence="17">
    <location>
        <position position="89"/>
    </location>
    <ligand>
        <name>Zn(2+)</name>
        <dbReference type="ChEBI" id="CHEBI:29105"/>
    </ligand>
</feature>
<keyword evidence="9 14" id="KW-0378">Hydrolase</keyword>
<dbReference type="InterPro" id="IPR023214">
    <property type="entry name" value="HAD_sf"/>
</dbReference>
<organism evidence="18 19">
    <name type="scientific">Halochromatium salexigens</name>
    <name type="common">Chromatium salexigens</name>
    <dbReference type="NCBI Taxonomy" id="49447"/>
    <lineage>
        <taxon>Bacteria</taxon>
        <taxon>Pseudomonadati</taxon>
        <taxon>Pseudomonadota</taxon>
        <taxon>Gammaproteobacteria</taxon>
        <taxon>Chromatiales</taxon>
        <taxon>Chromatiaceae</taxon>
        <taxon>Halochromatium</taxon>
    </lineage>
</organism>
<dbReference type="GO" id="GO:0005975">
    <property type="term" value="P:carbohydrate metabolic process"/>
    <property type="evidence" value="ECO:0007669"/>
    <property type="project" value="InterPro"/>
</dbReference>
<dbReference type="NCBIfam" id="TIGR01656">
    <property type="entry name" value="Histidinol-ppas"/>
    <property type="match status" value="1"/>
</dbReference>
<feature type="active site" description="Proton donor" evidence="15">
    <location>
        <position position="9"/>
    </location>
</feature>
<dbReference type="EC" id="3.1.3.-" evidence="14"/>
<reference evidence="18" key="2">
    <citation type="journal article" date="2020" name="Microorganisms">
        <title>Osmotic Adaptation and Compatible Solute Biosynthesis of Phototrophic Bacteria as Revealed from Genome Analyses.</title>
        <authorList>
            <person name="Imhoff J.F."/>
            <person name="Rahn T."/>
            <person name="Kunzel S."/>
            <person name="Keller A."/>
            <person name="Neulinger S.C."/>
        </authorList>
    </citation>
    <scope>NUCLEOTIDE SEQUENCE</scope>
    <source>
        <strain evidence="18">DSM 4395</strain>
    </source>
</reference>
<evidence type="ECO:0000256" key="5">
    <source>
        <dbReference type="ARBA" id="ARBA00004708"/>
    </source>
</evidence>
<dbReference type="InterPro" id="IPR006549">
    <property type="entry name" value="HAD-SF_hydro_IIIA"/>
</dbReference>
<feature type="binding site" evidence="17">
    <location>
        <position position="9"/>
    </location>
    <ligand>
        <name>Mg(2+)</name>
        <dbReference type="ChEBI" id="CHEBI:18420"/>
    </ligand>
</feature>
<feature type="binding site" evidence="17">
    <location>
        <position position="7"/>
    </location>
    <ligand>
        <name>Mg(2+)</name>
        <dbReference type="ChEBI" id="CHEBI:18420"/>
    </ligand>
</feature>
<dbReference type="AlphaFoldDB" id="A0AAJ0UFD7"/>
<evidence type="ECO:0000256" key="17">
    <source>
        <dbReference type="PIRSR" id="PIRSR004682-4"/>
    </source>
</evidence>
<keyword evidence="19" id="KW-1185">Reference proteome</keyword>
<proteinExistence type="inferred from homology"/>
<dbReference type="GO" id="GO:0005737">
    <property type="term" value="C:cytoplasm"/>
    <property type="evidence" value="ECO:0007669"/>
    <property type="project" value="UniProtKB-SubCell"/>
</dbReference>
<keyword evidence="10 17" id="KW-0862">Zinc</keyword>
<dbReference type="Pfam" id="PF13242">
    <property type="entry name" value="Hydrolase_like"/>
    <property type="match status" value="1"/>
</dbReference>
<feature type="active site" description="Nucleophile" evidence="15">
    <location>
        <position position="7"/>
    </location>
</feature>
<dbReference type="CDD" id="cd07503">
    <property type="entry name" value="HAD_HisB-N"/>
    <property type="match status" value="1"/>
</dbReference>
<evidence type="ECO:0000256" key="13">
    <source>
        <dbReference type="ARBA" id="ARBA00061616"/>
    </source>
</evidence>
<feature type="binding site" evidence="17">
    <location>
        <position position="126"/>
    </location>
    <ligand>
        <name>Mg(2+)</name>
        <dbReference type="ChEBI" id="CHEBI:18420"/>
    </ligand>
</feature>
<evidence type="ECO:0000256" key="2">
    <source>
        <dbReference type="ARBA" id="ARBA00001946"/>
    </source>
</evidence>
<evidence type="ECO:0000256" key="7">
    <source>
        <dbReference type="ARBA" id="ARBA00022490"/>
    </source>
</evidence>
<keyword evidence="7 14" id="KW-0963">Cytoplasm</keyword>
<evidence type="ECO:0000256" key="10">
    <source>
        <dbReference type="ARBA" id="ARBA00022833"/>
    </source>
</evidence>
<dbReference type="GO" id="GO:0034200">
    <property type="term" value="F:D-glycero-beta-D-manno-heptose 1,7-bisphosphate 7-phosphatase activity"/>
    <property type="evidence" value="ECO:0007669"/>
    <property type="project" value="UniProtKB-EC"/>
</dbReference>
<evidence type="ECO:0000256" key="12">
    <source>
        <dbReference type="ARBA" id="ARBA00023277"/>
    </source>
</evidence>
<dbReference type="InterPro" id="IPR036412">
    <property type="entry name" value="HAD-like_sf"/>
</dbReference>
<keyword evidence="8 17" id="KW-0479">Metal-binding</keyword>
<feature type="site" description="Contributes to substrate recognition" evidence="16">
    <location>
        <position position="100"/>
    </location>
</feature>
<dbReference type="PANTHER" id="PTHR42891">
    <property type="entry name" value="D-GLYCERO-BETA-D-MANNO-HEPTOSE-1,7-BISPHOSPHATE 7-PHOSPHATASE"/>
    <property type="match status" value="1"/>
</dbReference>
<comment type="cofactor">
    <cofactor evidence="3 17">
        <name>Zn(2+)</name>
        <dbReference type="ChEBI" id="CHEBI:29105"/>
    </cofactor>
</comment>
<reference evidence="18" key="1">
    <citation type="submission" date="2017-05" db="EMBL/GenBank/DDBJ databases">
        <authorList>
            <person name="Imhoff J.F."/>
            <person name="Rahn T."/>
            <person name="Kuenzel S."/>
            <person name="Neulinger S.C."/>
        </authorList>
    </citation>
    <scope>NUCLEOTIDE SEQUENCE</scope>
    <source>
        <strain evidence="18">DSM 4395</strain>
    </source>
</reference>
<keyword evidence="12 14" id="KW-0119">Carbohydrate metabolism</keyword>
<dbReference type="EMBL" id="NHSF01000053">
    <property type="protein sequence ID" value="MBK5930446.1"/>
    <property type="molecule type" value="Genomic_DNA"/>
</dbReference>
<dbReference type="InterPro" id="IPR004446">
    <property type="entry name" value="Heptose_bisP_phosphatase"/>
</dbReference>
<gene>
    <name evidence="18" type="ORF">CCR82_07915</name>
</gene>
<feature type="binding site" evidence="17">
    <location>
        <position position="91"/>
    </location>
    <ligand>
        <name>Zn(2+)</name>
        <dbReference type="ChEBI" id="CHEBI:29105"/>
    </ligand>
</feature>
<protein>
    <recommendedName>
        <fullName evidence="14">D,D-heptose 1,7-bisphosphate phosphatase</fullName>
        <ecNumber evidence="14">3.1.3.-</ecNumber>
    </recommendedName>
</protein>
<dbReference type="NCBIfam" id="NF006506">
    <property type="entry name" value="PRK08942.1"/>
    <property type="match status" value="1"/>
</dbReference>
<evidence type="ECO:0000256" key="16">
    <source>
        <dbReference type="PIRSR" id="PIRSR004682-3"/>
    </source>
</evidence>
<dbReference type="PANTHER" id="PTHR42891:SF1">
    <property type="entry name" value="D-GLYCERO-BETA-D-MANNO-HEPTOSE-1,7-BISPHOSPHATE 7-PHOSPHATASE"/>
    <property type="match status" value="1"/>
</dbReference>
<comment type="similarity">
    <text evidence="13 14">Belongs to the gmhB family.</text>
</comment>
<dbReference type="FunFam" id="3.40.50.1000:FF:000168">
    <property type="entry name" value="D,D-heptose 1,7-bisphosphate phosphatase"/>
    <property type="match status" value="1"/>
</dbReference>
<evidence type="ECO:0000256" key="6">
    <source>
        <dbReference type="ARBA" id="ARBA00011245"/>
    </source>
</evidence>
<comment type="subunit">
    <text evidence="6">Monomer.</text>
</comment>
<evidence type="ECO:0000256" key="4">
    <source>
        <dbReference type="ARBA" id="ARBA00004496"/>
    </source>
</evidence>
<comment type="pathway">
    <text evidence="5">Nucleotide-sugar biosynthesis; ADP-L-glycero-beta-D-manno-heptose biosynthesis; ADP-L-glycero-beta-D-manno-heptose from D-glycero-beta-D-manno-heptose 7-phosphate: step 2/4.</text>
</comment>
<feature type="binding site" evidence="17">
    <location>
        <position position="99"/>
    </location>
    <ligand>
        <name>Zn(2+)</name>
        <dbReference type="ChEBI" id="CHEBI:29105"/>
    </ligand>
</feature>
<comment type="catalytic activity">
    <reaction evidence="1">
        <text>D-glycero-beta-D-manno-heptose 1,7-bisphosphate + H2O = D-glycero-beta-D-manno-heptose 1-phosphate + phosphate</text>
        <dbReference type="Rhea" id="RHEA:28518"/>
        <dbReference type="ChEBI" id="CHEBI:15377"/>
        <dbReference type="ChEBI" id="CHEBI:43474"/>
        <dbReference type="ChEBI" id="CHEBI:60208"/>
        <dbReference type="ChEBI" id="CHEBI:61593"/>
        <dbReference type="EC" id="3.1.3.82"/>
    </reaction>
</comment>
<evidence type="ECO:0000256" key="9">
    <source>
        <dbReference type="ARBA" id="ARBA00022801"/>
    </source>
</evidence>
<keyword evidence="11 17" id="KW-0460">Magnesium</keyword>
<feature type="binding site" evidence="17">
    <location>
        <position position="97"/>
    </location>
    <ligand>
        <name>Zn(2+)</name>
        <dbReference type="ChEBI" id="CHEBI:29105"/>
    </ligand>
</feature>
<dbReference type="NCBIfam" id="TIGR01662">
    <property type="entry name" value="HAD-SF-IIIA"/>
    <property type="match status" value="1"/>
</dbReference>
<sequence length="180" mass="19125">MKLVILDRDGVINYDSEAYIKSAREWEPIPGSLEAIARLNNAGVTVAVATNQSAIARGLCDLDDLNAIHQTLRSRLNAVGGRVEVIAFCQHAPGEQCECRKPQSGLLREIRRRTGIALDDAAVIGDSQRDLEAAASVGARPVLVRTGKGAETERELPSALADIAIFDDLAAAVDGLLAPS</sequence>
<evidence type="ECO:0000313" key="19">
    <source>
        <dbReference type="Proteomes" id="UP001296967"/>
    </source>
</evidence>
<feature type="site" description="Stabilizes the phosphoryl group" evidence="16">
    <location>
        <position position="50"/>
    </location>
</feature>
<feature type="site" description="Stabilizes the phosphoryl group" evidence="16">
    <location>
        <position position="101"/>
    </location>
</feature>
<evidence type="ECO:0000313" key="18">
    <source>
        <dbReference type="EMBL" id="MBK5930446.1"/>
    </source>
</evidence>
<dbReference type="RefSeq" id="WP_201244869.1">
    <property type="nucleotide sequence ID" value="NZ_NHSF01000053.1"/>
</dbReference>
<accession>A0AAJ0UFD7</accession>
<evidence type="ECO:0000256" key="14">
    <source>
        <dbReference type="PIRNR" id="PIRNR004682"/>
    </source>
</evidence>
<name>A0AAJ0UFD7_HALSE</name>
<dbReference type="GO" id="GO:0046872">
    <property type="term" value="F:metal ion binding"/>
    <property type="evidence" value="ECO:0007669"/>
    <property type="project" value="UniProtKB-KW"/>
</dbReference>
<comment type="caution">
    <text evidence="18">The sequence shown here is derived from an EMBL/GenBank/DDBJ whole genome shotgun (WGS) entry which is preliminary data.</text>
</comment>
<evidence type="ECO:0000256" key="15">
    <source>
        <dbReference type="PIRSR" id="PIRSR004682-1"/>
    </source>
</evidence>
<comment type="subcellular location">
    <subcellularLocation>
        <location evidence="4 14">Cytoplasm</location>
    </subcellularLocation>
</comment>
<comment type="cofactor">
    <cofactor evidence="2 17">
        <name>Mg(2+)</name>
        <dbReference type="ChEBI" id="CHEBI:18420"/>
    </cofactor>
</comment>
<evidence type="ECO:0000256" key="11">
    <source>
        <dbReference type="ARBA" id="ARBA00022842"/>
    </source>
</evidence>
<dbReference type="Proteomes" id="UP001296967">
    <property type="component" value="Unassembled WGS sequence"/>
</dbReference>
<evidence type="ECO:0000256" key="1">
    <source>
        <dbReference type="ARBA" id="ARBA00001226"/>
    </source>
</evidence>
<evidence type="ECO:0000256" key="3">
    <source>
        <dbReference type="ARBA" id="ARBA00001947"/>
    </source>
</evidence>
<dbReference type="PIRSF" id="PIRSF004682">
    <property type="entry name" value="GmhB"/>
    <property type="match status" value="1"/>
</dbReference>
<dbReference type="InterPro" id="IPR006543">
    <property type="entry name" value="Histidinol-phos"/>
</dbReference>
<dbReference type="Gene3D" id="3.40.50.1000">
    <property type="entry name" value="HAD superfamily/HAD-like"/>
    <property type="match status" value="1"/>
</dbReference>
<dbReference type="SUPFAM" id="SSF56784">
    <property type="entry name" value="HAD-like"/>
    <property type="match status" value="1"/>
</dbReference>